<dbReference type="EMBL" id="JAEUBG010005684">
    <property type="protein sequence ID" value="KAH3673254.1"/>
    <property type="molecule type" value="Genomic_DNA"/>
</dbReference>
<gene>
    <name evidence="1" type="ORF">WICPIJ_009873</name>
</gene>
<evidence type="ECO:0000313" key="1">
    <source>
        <dbReference type="EMBL" id="KAH3673254.1"/>
    </source>
</evidence>
<name>A0A9P8PKV5_WICPI</name>
<evidence type="ECO:0000313" key="2">
    <source>
        <dbReference type="Proteomes" id="UP000774326"/>
    </source>
</evidence>
<sequence>MGTTIRRMIRTLSKFTIHRLLLKIHDVSTQETNCWVLETDRAEVWMSVNQLGEDVVKSMWKMNQFVDTWKCNSSKSQIVIRGGDILNKL</sequence>
<dbReference type="Proteomes" id="UP000774326">
    <property type="component" value="Unassembled WGS sequence"/>
</dbReference>
<protein>
    <submittedName>
        <fullName evidence="1">Uncharacterized protein</fullName>
    </submittedName>
</protein>
<reference evidence="1" key="2">
    <citation type="submission" date="2021-01" db="EMBL/GenBank/DDBJ databases">
        <authorList>
            <person name="Schikora-Tamarit M.A."/>
        </authorList>
    </citation>
    <scope>NUCLEOTIDE SEQUENCE</scope>
    <source>
        <strain evidence="1">CBS2887</strain>
    </source>
</reference>
<keyword evidence="2" id="KW-1185">Reference proteome</keyword>
<accession>A0A9P8PKV5</accession>
<reference evidence="1" key="1">
    <citation type="journal article" date="2021" name="Open Biol.">
        <title>Shared evolutionary footprints suggest mitochondrial oxidative damage underlies multiple complex I losses in fungi.</title>
        <authorList>
            <person name="Schikora-Tamarit M.A."/>
            <person name="Marcet-Houben M."/>
            <person name="Nosek J."/>
            <person name="Gabaldon T."/>
        </authorList>
    </citation>
    <scope>NUCLEOTIDE SEQUENCE</scope>
    <source>
        <strain evidence="1">CBS2887</strain>
    </source>
</reference>
<organism evidence="1 2">
    <name type="scientific">Wickerhamomyces pijperi</name>
    <name type="common">Yeast</name>
    <name type="synonym">Pichia pijperi</name>
    <dbReference type="NCBI Taxonomy" id="599730"/>
    <lineage>
        <taxon>Eukaryota</taxon>
        <taxon>Fungi</taxon>
        <taxon>Dikarya</taxon>
        <taxon>Ascomycota</taxon>
        <taxon>Saccharomycotina</taxon>
        <taxon>Saccharomycetes</taxon>
        <taxon>Phaffomycetales</taxon>
        <taxon>Wickerhamomycetaceae</taxon>
        <taxon>Wickerhamomyces</taxon>
    </lineage>
</organism>
<proteinExistence type="predicted"/>
<comment type="caution">
    <text evidence="1">The sequence shown here is derived from an EMBL/GenBank/DDBJ whole genome shotgun (WGS) entry which is preliminary data.</text>
</comment>
<dbReference type="AlphaFoldDB" id="A0A9P8PKV5"/>